<reference evidence="7" key="1">
    <citation type="journal article" date="2019" name="Int. J. Syst. Evol. Microbiol.">
        <title>The Global Catalogue of Microorganisms (GCM) 10K type strain sequencing project: providing services to taxonomists for standard genome sequencing and annotation.</title>
        <authorList>
            <consortium name="The Broad Institute Genomics Platform"/>
            <consortium name="The Broad Institute Genome Sequencing Center for Infectious Disease"/>
            <person name="Wu L."/>
            <person name="Ma J."/>
        </authorList>
    </citation>
    <scope>NUCLEOTIDE SEQUENCE [LARGE SCALE GENOMIC DNA]</scope>
    <source>
        <strain evidence="7">CCM 9110</strain>
    </source>
</reference>
<accession>A0ABW4BBZ2</accession>
<name>A0ABW4BBZ2_9LACO</name>
<protein>
    <submittedName>
        <fullName evidence="6">LysR family transcriptional regulator</fullName>
    </submittedName>
</protein>
<dbReference type="RefSeq" id="WP_204119823.1">
    <property type="nucleotide sequence ID" value="NZ_BOLV01000030.1"/>
</dbReference>
<sequence length="246" mass="27240">MQLQDLEIYAQLYKLRSINQTALSLGFAQSNISARLKTIEAEFDAPLFTRTPQGIVPTAAGDKFAAYAQQVLTATTAVRTALHPAAAKPEILMSSLLFDALVVQQSRYDLDAAHYTLMSSTALASLTTCTAATVVTYAPFHVADYVLTDRNRLEAAFLQAPGIAPERVPVLVNADRLCPFRRRSLKFVKQDLSRVQEIDSWASILQLVEAGRGVALLPRYLAAKHHLAVAWPAHRYQVPYATWTRR</sequence>
<dbReference type="SUPFAM" id="SSF46785">
    <property type="entry name" value="Winged helix' DNA-binding domain"/>
    <property type="match status" value="1"/>
</dbReference>
<dbReference type="InterPro" id="IPR005119">
    <property type="entry name" value="LysR_subst-bd"/>
</dbReference>
<evidence type="ECO:0000256" key="2">
    <source>
        <dbReference type="ARBA" id="ARBA00023015"/>
    </source>
</evidence>
<comment type="caution">
    <text evidence="6">The sequence shown here is derived from an EMBL/GenBank/DDBJ whole genome shotgun (WGS) entry which is preliminary data.</text>
</comment>
<keyword evidence="3" id="KW-0238">DNA-binding</keyword>
<dbReference type="PANTHER" id="PTHR30126">
    <property type="entry name" value="HTH-TYPE TRANSCRIPTIONAL REGULATOR"/>
    <property type="match status" value="1"/>
</dbReference>
<keyword evidence="4" id="KW-0804">Transcription</keyword>
<evidence type="ECO:0000313" key="6">
    <source>
        <dbReference type="EMBL" id="MFD1397839.1"/>
    </source>
</evidence>
<feature type="domain" description="HTH lysR-type" evidence="5">
    <location>
        <begin position="1"/>
        <end position="58"/>
    </location>
</feature>
<evidence type="ECO:0000259" key="5">
    <source>
        <dbReference type="PROSITE" id="PS50931"/>
    </source>
</evidence>
<dbReference type="PANTHER" id="PTHR30126:SF93">
    <property type="entry name" value="HTH LYSR-TYPE DOMAIN-CONTAINING PROTEIN"/>
    <property type="match status" value="1"/>
</dbReference>
<evidence type="ECO:0000256" key="4">
    <source>
        <dbReference type="ARBA" id="ARBA00023163"/>
    </source>
</evidence>
<comment type="similarity">
    <text evidence="1">Belongs to the LysR transcriptional regulatory family.</text>
</comment>
<dbReference type="Pfam" id="PF00126">
    <property type="entry name" value="HTH_1"/>
    <property type="match status" value="1"/>
</dbReference>
<keyword evidence="2" id="KW-0805">Transcription regulation</keyword>
<keyword evidence="7" id="KW-1185">Reference proteome</keyword>
<dbReference type="SUPFAM" id="SSF53850">
    <property type="entry name" value="Periplasmic binding protein-like II"/>
    <property type="match status" value="1"/>
</dbReference>
<dbReference type="Gene3D" id="1.10.10.10">
    <property type="entry name" value="Winged helix-like DNA-binding domain superfamily/Winged helix DNA-binding domain"/>
    <property type="match status" value="1"/>
</dbReference>
<evidence type="ECO:0000313" key="7">
    <source>
        <dbReference type="Proteomes" id="UP001597199"/>
    </source>
</evidence>
<dbReference type="Pfam" id="PF03466">
    <property type="entry name" value="LysR_substrate"/>
    <property type="match status" value="1"/>
</dbReference>
<evidence type="ECO:0000256" key="1">
    <source>
        <dbReference type="ARBA" id="ARBA00009437"/>
    </source>
</evidence>
<gene>
    <name evidence="6" type="ORF">ACFQ41_00785</name>
</gene>
<evidence type="ECO:0000256" key="3">
    <source>
        <dbReference type="ARBA" id="ARBA00023125"/>
    </source>
</evidence>
<dbReference type="InterPro" id="IPR036388">
    <property type="entry name" value="WH-like_DNA-bd_sf"/>
</dbReference>
<dbReference type="Gene3D" id="3.40.190.10">
    <property type="entry name" value="Periplasmic binding protein-like II"/>
    <property type="match status" value="1"/>
</dbReference>
<dbReference type="EMBL" id="JBHTOA010000007">
    <property type="protein sequence ID" value="MFD1397839.1"/>
    <property type="molecule type" value="Genomic_DNA"/>
</dbReference>
<dbReference type="Proteomes" id="UP001597199">
    <property type="component" value="Unassembled WGS sequence"/>
</dbReference>
<proteinExistence type="inferred from homology"/>
<dbReference type="PROSITE" id="PS50931">
    <property type="entry name" value="HTH_LYSR"/>
    <property type="match status" value="1"/>
</dbReference>
<dbReference type="InterPro" id="IPR036390">
    <property type="entry name" value="WH_DNA-bd_sf"/>
</dbReference>
<organism evidence="6 7">
    <name type="scientific">Lacticaseibacillus suilingensis</name>
    <dbReference type="NCBI Taxonomy" id="2799577"/>
    <lineage>
        <taxon>Bacteria</taxon>
        <taxon>Bacillati</taxon>
        <taxon>Bacillota</taxon>
        <taxon>Bacilli</taxon>
        <taxon>Lactobacillales</taxon>
        <taxon>Lactobacillaceae</taxon>
        <taxon>Lacticaseibacillus</taxon>
    </lineage>
</organism>
<dbReference type="InterPro" id="IPR000847">
    <property type="entry name" value="LysR_HTH_N"/>
</dbReference>